<feature type="chain" id="PRO_5037101910" description="SH3 domain-containing protein" evidence="1">
    <location>
        <begin position="20"/>
        <end position="156"/>
    </location>
</feature>
<evidence type="ECO:0000256" key="1">
    <source>
        <dbReference type="SAM" id="SignalP"/>
    </source>
</evidence>
<dbReference type="RefSeq" id="WP_210117131.1">
    <property type="nucleotide sequence ID" value="NZ_CP054257.1"/>
</dbReference>
<gene>
    <name evidence="2" type="ORF">HRI96_09520</name>
</gene>
<sequence length="156" mass="16935">MKQKSAVLVFLFLCGCLSAETMYICAQKAQLKENTFFFSKTVATLLYGDRVDVLSSDGKWIKVSPQDQGAAAKDVSGWLQSSALTKKKIVSRGNRVSADAKELALAGKGFSEEVENEYKKSGKADYAAVDKMENAELSSSDLFQFILKGKLNGAGE</sequence>
<feature type="signal peptide" evidence="1">
    <location>
        <begin position="1"/>
        <end position="19"/>
    </location>
</feature>
<accession>A0A975ID30</accession>
<dbReference type="Proteomes" id="UP000671995">
    <property type="component" value="Chromosome"/>
</dbReference>
<evidence type="ECO:0008006" key="4">
    <source>
        <dbReference type="Google" id="ProtNLM"/>
    </source>
</evidence>
<dbReference type="EMBL" id="CP054257">
    <property type="protein sequence ID" value="QTQ12417.1"/>
    <property type="molecule type" value="Genomic_DNA"/>
</dbReference>
<evidence type="ECO:0000313" key="3">
    <source>
        <dbReference type="Proteomes" id="UP000671995"/>
    </source>
</evidence>
<organism evidence="2 3">
    <name type="scientific">Treponema parvum</name>
    <dbReference type="NCBI Taxonomy" id="138851"/>
    <lineage>
        <taxon>Bacteria</taxon>
        <taxon>Pseudomonadati</taxon>
        <taxon>Spirochaetota</taxon>
        <taxon>Spirochaetia</taxon>
        <taxon>Spirochaetales</taxon>
        <taxon>Treponemataceae</taxon>
        <taxon>Treponema</taxon>
    </lineage>
</organism>
<proteinExistence type="predicted"/>
<dbReference type="Gene3D" id="2.30.30.40">
    <property type="entry name" value="SH3 Domains"/>
    <property type="match status" value="1"/>
</dbReference>
<dbReference type="PROSITE" id="PS51257">
    <property type="entry name" value="PROKAR_LIPOPROTEIN"/>
    <property type="match status" value="1"/>
</dbReference>
<protein>
    <recommendedName>
        <fullName evidence="4">SH3 domain-containing protein</fullName>
    </recommendedName>
</protein>
<reference evidence="2" key="1">
    <citation type="submission" date="2020-05" db="EMBL/GenBank/DDBJ databases">
        <authorList>
            <person name="Zeng H."/>
            <person name="Chan Y.K."/>
            <person name="Watt R.M."/>
        </authorList>
    </citation>
    <scope>NUCLEOTIDE SEQUENCE</scope>
    <source>
        <strain evidence="2">ATCC 700773</strain>
    </source>
</reference>
<evidence type="ECO:0000313" key="2">
    <source>
        <dbReference type="EMBL" id="QTQ12417.1"/>
    </source>
</evidence>
<keyword evidence="1" id="KW-0732">Signal</keyword>
<name>A0A975ID30_9SPIR</name>
<reference evidence="2" key="2">
    <citation type="journal article" date="2021" name="Microbiol. Resour. Announc.">
        <title>Complete Genome Sequences of Three Human Oral Treponema parvum Isolates.</title>
        <authorList>
            <person name="Zeng H."/>
            <person name="Watt R.M."/>
        </authorList>
    </citation>
    <scope>NUCLEOTIDE SEQUENCE</scope>
    <source>
        <strain evidence="2">ATCC 700773</strain>
    </source>
</reference>
<dbReference type="AlphaFoldDB" id="A0A975ID30"/>